<evidence type="ECO:0000256" key="1">
    <source>
        <dbReference type="SAM" id="MobiDB-lite"/>
    </source>
</evidence>
<evidence type="ECO:0000313" key="2">
    <source>
        <dbReference type="EMBL" id="GGO19672.1"/>
    </source>
</evidence>
<protein>
    <submittedName>
        <fullName evidence="2">Uncharacterized protein</fullName>
    </submittedName>
</protein>
<organism evidence="2 3">
    <name type="scientific">Microbispora bryophytorum</name>
    <dbReference type="NCBI Taxonomy" id="1460882"/>
    <lineage>
        <taxon>Bacteria</taxon>
        <taxon>Bacillati</taxon>
        <taxon>Actinomycetota</taxon>
        <taxon>Actinomycetes</taxon>
        <taxon>Streptosporangiales</taxon>
        <taxon>Streptosporangiaceae</taxon>
        <taxon>Microbispora</taxon>
    </lineage>
</organism>
<keyword evidence="3" id="KW-1185">Reference proteome</keyword>
<sequence length="69" mass="6939">MGCCQKGEKPGAQNQARARNAAPAGVAHTCRGAGPSASISAATAKPFDAPMETPKGQAITERCSSGQRP</sequence>
<feature type="compositionally biased region" description="Low complexity" evidence="1">
    <location>
        <begin position="10"/>
        <end position="25"/>
    </location>
</feature>
<gene>
    <name evidence="2" type="ORF">GCM10011574_45450</name>
</gene>
<dbReference type="AlphaFoldDB" id="A0A8H9LCJ6"/>
<evidence type="ECO:0000313" key="3">
    <source>
        <dbReference type="Proteomes" id="UP000653480"/>
    </source>
</evidence>
<name>A0A8H9LCJ6_9ACTN</name>
<proteinExistence type="predicted"/>
<accession>A0A8H9LCJ6</accession>
<dbReference type="EMBL" id="BMMN01000008">
    <property type="protein sequence ID" value="GGO19672.1"/>
    <property type="molecule type" value="Genomic_DNA"/>
</dbReference>
<feature type="region of interest" description="Disordered" evidence="1">
    <location>
        <begin position="1"/>
        <end position="69"/>
    </location>
</feature>
<comment type="caution">
    <text evidence="2">The sequence shown here is derived from an EMBL/GenBank/DDBJ whole genome shotgun (WGS) entry which is preliminary data.</text>
</comment>
<dbReference type="Proteomes" id="UP000653480">
    <property type="component" value="Unassembled WGS sequence"/>
</dbReference>
<reference evidence="2" key="2">
    <citation type="submission" date="2020-09" db="EMBL/GenBank/DDBJ databases">
        <authorList>
            <person name="Sun Q."/>
            <person name="Zhou Y."/>
        </authorList>
    </citation>
    <scope>NUCLEOTIDE SEQUENCE</scope>
    <source>
        <strain evidence="2">CGMCC 4.7138</strain>
    </source>
</reference>
<reference evidence="2" key="1">
    <citation type="journal article" date="2014" name="Int. J. Syst. Evol. Microbiol.">
        <title>Complete genome sequence of Corynebacterium casei LMG S-19264T (=DSM 44701T), isolated from a smear-ripened cheese.</title>
        <authorList>
            <consortium name="US DOE Joint Genome Institute (JGI-PGF)"/>
            <person name="Walter F."/>
            <person name="Albersmeier A."/>
            <person name="Kalinowski J."/>
            <person name="Ruckert C."/>
        </authorList>
    </citation>
    <scope>NUCLEOTIDE SEQUENCE</scope>
    <source>
        <strain evidence="2">CGMCC 4.7138</strain>
    </source>
</reference>